<dbReference type="UniPathway" id="UPA00035">
    <property type="reaction ID" value="UER00044"/>
</dbReference>
<dbReference type="InterPro" id="IPR011060">
    <property type="entry name" value="RibuloseP-bd_barrel"/>
</dbReference>
<accession>A0A537JTD3</accession>
<dbReference type="InterPro" id="IPR013785">
    <property type="entry name" value="Aldolase_TIM"/>
</dbReference>
<dbReference type="Pfam" id="PF00290">
    <property type="entry name" value="Trp_syntA"/>
    <property type="match status" value="1"/>
</dbReference>
<dbReference type="Gene3D" id="3.20.20.70">
    <property type="entry name" value="Aldolase class I"/>
    <property type="match status" value="1"/>
</dbReference>
<keyword evidence="4 9" id="KW-0028">Amino-acid biosynthesis</keyword>
<name>A0A537JTD3_9BACT</name>
<dbReference type="SUPFAM" id="SSF51366">
    <property type="entry name" value="Ribulose-phoshate binding barrel"/>
    <property type="match status" value="1"/>
</dbReference>
<comment type="pathway">
    <text evidence="2 9">Amino-acid biosynthesis; L-tryptophan biosynthesis; L-tryptophan from chorismate: step 5/5.</text>
</comment>
<evidence type="ECO:0000256" key="10">
    <source>
        <dbReference type="RuleBase" id="RU003662"/>
    </source>
</evidence>
<comment type="subunit">
    <text evidence="3 9">Tetramer of two alpha and two beta chains.</text>
</comment>
<comment type="caution">
    <text evidence="11">The sequence shown here is derived from an EMBL/GenBank/DDBJ whole genome shotgun (WGS) entry which is preliminary data.</text>
</comment>
<dbReference type="GO" id="GO:0005829">
    <property type="term" value="C:cytosol"/>
    <property type="evidence" value="ECO:0007669"/>
    <property type="project" value="TreeGrafter"/>
</dbReference>
<keyword evidence="6 9" id="KW-0057">Aromatic amino acid biosynthesis</keyword>
<gene>
    <name evidence="9" type="primary">trpA</name>
    <name evidence="11" type="ORF">E6H00_17435</name>
</gene>
<keyword evidence="5 9" id="KW-0822">Tryptophan biosynthesis</keyword>
<comment type="function">
    <text evidence="1 9">The alpha subunit is responsible for the aldol cleavage of indoleglycerol phosphate to indole and glyceraldehyde 3-phosphate.</text>
</comment>
<dbReference type="Proteomes" id="UP000318509">
    <property type="component" value="Unassembled WGS sequence"/>
</dbReference>
<dbReference type="CDD" id="cd04724">
    <property type="entry name" value="Tryptophan_synthase_alpha"/>
    <property type="match status" value="1"/>
</dbReference>
<evidence type="ECO:0000256" key="5">
    <source>
        <dbReference type="ARBA" id="ARBA00022822"/>
    </source>
</evidence>
<evidence type="ECO:0000256" key="4">
    <source>
        <dbReference type="ARBA" id="ARBA00022605"/>
    </source>
</evidence>
<dbReference type="EMBL" id="VBAK01000180">
    <property type="protein sequence ID" value="TMI86811.1"/>
    <property type="molecule type" value="Genomic_DNA"/>
</dbReference>
<keyword evidence="7 9" id="KW-0456">Lyase</keyword>
<dbReference type="GO" id="GO:0004834">
    <property type="term" value="F:tryptophan synthase activity"/>
    <property type="evidence" value="ECO:0007669"/>
    <property type="project" value="UniProtKB-UniRule"/>
</dbReference>
<dbReference type="PANTHER" id="PTHR43406:SF1">
    <property type="entry name" value="TRYPTOPHAN SYNTHASE ALPHA CHAIN, CHLOROPLASTIC"/>
    <property type="match status" value="1"/>
</dbReference>
<evidence type="ECO:0000256" key="9">
    <source>
        <dbReference type="HAMAP-Rule" id="MF_00131"/>
    </source>
</evidence>
<dbReference type="InterPro" id="IPR018204">
    <property type="entry name" value="Trp_synthase_alpha_AS"/>
</dbReference>
<dbReference type="EC" id="4.2.1.20" evidence="9"/>
<dbReference type="HAMAP" id="MF_00131">
    <property type="entry name" value="Trp_synth_alpha"/>
    <property type="match status" value="1"/>
</dbReference>
<evidence type="ECO:0000256" key="2">
    <source>
        <dbReference type="ARBA" id="ARBA00004733"/>
    </source>
</evidence>
<reference evidence="11 12" key="1">
    <citation type="journal article" date="2019" name="Nat. Microbiol.">
        <title>Mediterranean grassland soil C-N compound turnover is dependent on rainfall and depth, and is mediated by genomically divergent microorganisms.</title>
        <authorList>
            <person name="Diamond S."/>
            <person name="Andeer P.F."/>
            <person name="Li Z."/>
            <person name="Crits-Christoph A."/>
            <person name="Burstein D."/>
            <person name="Anantharaman K."/>
            <person name="Lane K.R."/>
            <person name="Thomas B.C."/>
            <person name="Pan C."/>
            <person name="Northen T.R."/>
            <person name="Banfield J.F."/>
        </authorList>
    </citation>
    <scope>NUCLEOTIDE SEQUENCE [LARGE SCALE GENOMIC DNA]</scope>
    <source>
        <strain evidence="11">NP_3</strain>
    </source>
</reference>
<sequence>MTPPAAGNRLARTLADLRARGRRALIPYVMAGDPDLRTTGQYVDVLVASGADAVELGIPFSDPIADGPVNQRAGLRAMAHGMGLDPALDLVARLRERTQIPLAFMTYYNLILRHGLEAFCRAAAAAGLDGLIVADLPPEEGGDLIAEARRVNLATVFLLAPTSTEERIKTVAAASTGFVYCVSRTGVTGVRDELPEGVRDLVGRIRRQTQTPICVGFGISQPAQAREAAAVADGVIVGSAIVKLIEEAPQALDRIAAFVRGLRAAIDQS</sequence>
<evidence type="ECO:0000256" key="1">
    <source>
        <dbReference type="ARBA" id="ARBA00003365"/>
    </source>
</evidence>
<dbReference type="FunFam" id="3.20.20.70:FF:000037">
    <property type="entry name" value="Tryptophan synthase alpha chain"/>
    <property type="match status" value="1"/>
</dbReference>
<feature type="active site" description="Proton acceptor" evidence="9">
    <location>
        <position position="55"/>
    </location>
</feature>
<comment type="similarity">
    <text evidence="9 10">Belongs to the TrpA family.</text>
</comment>
<evidence type="ECO:0000256" key="8">
    <source>
        <dbReference type="ARBA" id="ARBA00049047"/>
    </source>
</evidence>
<dbReference type="PROSITE" id="PS00167">
    <property type="entry name" value="TRP_SYNTHASE_ALPHA"/>
    <property type="match status" value="1"/>
</dbReference>
<dbReference type="AlphaFoldDB" id="A0A537JTD3"/>
<organism evidence="11 12">
    <name type="scientific">Candidatus Segetimicrobium genomatis</name>
    <dbReference type="NCBI Taxonomy" id="2569760"/>
    <lineage>
        <taxon>Bacteria</taxon>
        <taxon>Bacillati</taxon>
        <taxon>Candidatus Sysuimicrobiota</taxon>
        <taxon>Candidatus Sysuimicrobiia</taxon>
        <taxon>Candidatus Sysuimicrobiales</taxon>
        <taxon>Candidatus Segetimicrobiaceae</taxon>
        <taxon>Candidatus Segetimicrobium</taxon>
    </lineage>
</organism>
<evidence type="ECO:0000256" key="6">
    <source>
        <dbReference type="ARBA" id="ARBA00023141"/>
    </source>
</evidence>
<evidence type="ECO:0000313" key="12">
    <source>
        <dbReference type="Proteomes" id="UP000318509"/>
    </source>
</evidence>
<proteinExistence type="inferred from homology"/>
<feature type="active site" description="Proton acceptor" evidence="9">
    <location>
        <position position="66"/>
    </location>
</feature>
<comment type="catalytic activity">
    <reaction evidence="8 9">
        <text>(1S,2R)-1-C-(indol-3-yl)glycerol 3-phosphate + L-serine = D-glyceraldehyde 3-phosphate + L-tryptophan + H2O</text>
        <dbReference type="Rhea" id="RHEA:10532"/>
        <dbReference type="ChEBI" id="CHEBI:15377"/>
        <dbReference type="ChEBI" id="CHEBI:33384"/>
        <dbReference type="ChEBI" id="CHEBI:57912"/>
        <dbReference type="ChEBI" id="CHEBI:58866"/>
        <dbReference type="ChEBI" id="CHEBI:59776"/>
        <dbReference type="EC" id="4.2.1.20"/>
    </reaction>
</comment>
<evidence type="ECO:0000256" key="7">
    <source>
        <dbReference type="ARBA" id="ARBA00023239"/>
    </source>
</evidence>
<dbReference type="InterPro" id="IPR002028">
    <property type="entry name" value="Trp_synthase_suA"/>
</dbReference>
<dbReference type="NCBIfam" id="TIGR00262">
    <property type="entry name" value="trpA"/>
    <property type="match status" value="1"/>
</dbReference>
<protein>
    <recommendedName>
        <fullName evidence="9">Tryptophan synthase alpha chain</fullName>
        <ecNumber evidence="9">4.2.1.20</ecNumber>
    </recommendedName>
</protein>
<evidence type="ECO:0000313" key="11">
    <source>
        <dbReference type="EMBL" id="TMI86811.1"/>
    </source>
</evidence>
<dbReference type="PANTHER" id="PTHR43406">
    <property type="entry name" value="TRYPTOPHAN SYNTHASE, ALPHA CHAIN"/>
    <property type="match status" value="1"/>
</dbReference>
<evidence type="ECO:0000256" key="3">
    <source>
        <dbReference type="ARBA" id="ARBA00011270"/>
    </source>
</evidence>